<dbReference type="EMBL" id="LNJK01000002">
    <property type="protein sequence ID" value="OWT17381.1"/>
    <property type="molecule type" value="Genomic_DNA"/>
</dbReference>
<proteinExistence type="predicted"/>
<organism evidence="1 2">
    <name type="scientific">Staphylococcus aureus</name>
    <dbReference type="NCBI Taxonomy" id="1280"/>
    <lineage>
        <taxon>Bacteria</taxon>
        <taxon>Bacillati</taxon>
        <taxon>Bacillota</taxon>
        <taxon>Bacilli</taxon>
        <taxon>Bacillales</taxon>
        <taxon>Staphylococcaceae</taxon>
        <taxon>Staphylococcus</taxon>
    </lineage>
</organism>
<comment type="caution">
    <text evidence="1">The sequence shown here is derived from an EMBL/GenBank/DDBJ whole genome shotgun (WGS) entry which is preliminary data.</text>
</comment>
<evidence type="ECO:0000313" key="2">
    <source>
        <dbReference type="Proteomes" id="UP000197894"/>
    </source>
</evidence>
<gene>
    <name evidence="1" type="ORF">AS572_02825</name>
</gene>
<reference evidence="1 2" key="1">
    <citation type="journal article" date="2017" name="BMC Genomics">
        <title>Prophages and adaptation of Staphylococcus aureus ST398 to the human clinic.</title>
        <authorList>
            <consortium name="Regional Infection Control Group of the Centre Region"/>
            <person name="Diene S.M."/>
            <person name="Corvaglia A.R."/>
            <person name="Francois P."/>
            <person name="van der Mee-Marquet N."/>
        </authorList>
    </citation>
    <scope>NUCLEOTIDE SEQUENCE [LARGE SCALE GENOMIC DNA]</scope>
    <source>
        <strain evidence="1 2">SA13-246</strain>
    </source>
</reference>
<evidence type="ECO:0000313" key="1">
    <source>
        <dbReference type="EMBL" id="OWT17381.1"/>
    </source>
</evidence>
<dbReference type="Proteomes" id="UP000197894">
    <property type="component" value="Unassembled WGS sequence"/>
</dbReference>
<protein>
    <submittedName>
        <fullName evidence="1">Uncharacterized protein</fullName>
    </submittedName>
</protein>
<name>A0AAP8CQ86_STAAU</name>
<dbReference type="AlphaFoldDB" id="A0AAP8CQ86"/>
<sequence length="120" mass="14049">MVLMLTLSFPFTTLFQITSCSIYILIFLLNSLQFINLLYHVHTVFRLFSCKKLFSVPKQIGKQNQYHIIIEWSRNDKEPLTIYNISDSYTLSLHVINSSFSICRSLNVVLIINYYCLSLV</sequence>
<accession>A0AAP8CQ86</accession>